<dbReference type="InterPro" id="IPR036513">
    <property type="entry name" value="STAS_dom_sf"/>
</dbReference>
<keyword evidence="5" id="KW-1185">Reference proteome</keyword>
<comment type="similarity">
    <text evidence="1 2">Belongs to the anti-sigma-factor antagonist family.</text>
</comment>
<dbReference type="CDD" id="cd07043">
    <property type="entry name" value="STAS_anti-anti-sigma_factors"/>
    <property type="match status" value="1"/>
</dbReference>
<dbReference type="InterPro" id="IPR002645">
    <property type="entry name" value="STAS_dom"/>
</dbReference>
<reference evidence="5" key="1">
    <citation type="journal article" date="2019" name="Int. J. Syst. Evol. Microbiol.">
        <title>The Global Catalogue of Microorganisms (GCM) 10K type strain sequencing project: providing services to taxonomists for standard genome sequencing and annotation.</title>
        <authorList>
            <consortium name="The Broad Institute Genomics Platform"/>
            <consortium name="The Broad Institute Genome Sequencing Center for Infectious Disease"/>
            <person name="Wu L."/>
            <person name="Ma J."/>
        </authorList>
    </citation>
    <scope>NUCLEOTIDE SEQUENCE [LARGE SCALE GENOMIC DNA]</scope>
    <source>
        <strain evidence="5">JCM 9458</strain>
    </source>
</reference>
<evidence type="ECO:0000259" key="3">
    <source>
        <dbReference type="PROSITE" id="PS50801"/>
    </source>
</evidence>
<evidence type="ECO:0000313" key="5">
    <source>
        <dbReference type="Proteomes" id="UP001501676"/>
    </source>
</evidence>
<comment type="caution">
    <text evidence="4">The sequence shown here is derived from an EMBL/GenBank/DDBJ whole genome shotgun (WGS) entry which is preliminary data.</text>
</comment>
<dbReference type="Gene3D" id="3.30.750.24">
    <property type="entry name" value="STAS domain"/>
    <property type="match status" value="1"/>
</dbReference>
<dbReference type="Pfam" id="PF01740">
    <property type="entry name" value="STAS"/>
    <property type="match status" value="1"/>
</dbReference>
<dbReference type="PANTHER" id="PTHR33495">
    <property type="entry name" value="ANTI-SIGMA FACTOR ANTAGONIST TM_1081-RELATED-RELATED"/>
    <property type="match status" value="1"/>
</dbReference>
<dbReference type="PROSITE" id="PS50801">
    <property type="entry name" value="STAS"/>
    <property type="match status" value="1"/>
</dbReference>
<evidence type="ECO:0000313" key="4">
    <source>
        <dbReference type="EMBL" id="GAA3387568.1"/>
    </source>
</evidence>
<sequence>MLENTPWSLTTEQVGSEIVLRAAGALDLETAGQVRTAGTAALRASGPPPTLTVDLADVSFIDSTGLGVLVTLWHQARNVGGKFQVARPSPAVLRILEITGVDALFDLA</sequence>
<dbReference type="InterPro" id="IPR003658">
    <property type="entry name" value="Anti-sigma_ant"/>
</dbReference>
<proteinExistence type="inferred from homology"/>
<dbReference type="PANTHER" id="PTHR33495:SF2">
    <property type="entry name" value="ANTI-SIGMA FACTOR ANTAGONIST TM_1081-RELATED"/>
    <property type="match status" value="1"/>
</dbReference>
<gene>
    <name evidence="4" type="ORF">GCM10020369_30560</name>
</gene>
<dbReference type="SUPFAM" id="SSF52091">
    <property type="entry name" value="SpoIIaa-like"/>
    <property type="match status" value="1"/>
</dbReference>
<dbReference type="Proteomes" id="UP001501676">
    <property type="component" value="Unassembled WGS sequence"/>
</dbReference>
<dbReference type="EMBL" id="BAAAYN010000018">
    <property type="protein sequence ID" value="GAA3387568.1"/>
    <property type="molecule type" value="Genomic_DNA"/>
</dbReference>
<evidence type="ECO:0000256" key="2">
    <source>
        <dbReference type="RuleBase" id="RU003749"/>
    </source>
</evidence>
<protein>
    <recommendedName>
        <fullName evidence="2">Anti-sigma factor antagonist</fullName>
    </recommendedName>
</protein>
<name>A0ABP6SYP6_9ACTN</name>
<dbReference type="NCBIfam" id="TIGR00377">
    <property type="entry name" value="ant_ant_sig"/>
    <property type="match status" value="1"/>
</dbReference>
<feature type="domain" description="STAS" evidence="3">
    <location>
        <begin position="7"/>
        <end position="108"/>
    </location>
</feature>
<dbReference type="RefSeq" id="WP_345728750.1">
    <property type="nucleotide sequence ID" value="NZ_BAAAYN010000018.1"/>
</dbReference>
<organism evidence="4 5">
    <name type="scientific">Cryptosporangium minutisporangium</name>
    <dbReference type="NCBI Taxonomy" id="113569"/>
    <lineage>
        <taxon>Bacteria</taxon>
        <taxon>Bacillati</taxon>
        <taxon>Actinomycetota</taxon>
        <taxon>Actinomycetes</taxon>
        <taxon>Cryptosporangiales</taxon>
        <taxon>Cryptosporangiaceae</taxon>
        <taxon>Cryptosporangium</taxon>
    </lineage>
</organism>
<accession>A0ABP6SYP6</accession>
<evidence type="ECO:0000256" key="1">
    <source>
        <dbReference type="ARBA" id="ARBA00009013"/>
    </source>
</evidence>